<dbReference type="InterPro" id="IPR017166">
    <property type="entry name" value="UCP037290"/>
</dbReference>
<evidence type="ECO:0000313" key="3">
    <source>
        <dbReference type="Proteomes" id="UP000682739"/>
    </source>
</evidence>
<protein>
    <submittedName>
        <fullName evidence="2">Translesion DNA synthesis-associated protein ImuA</fullName>
    </submittedName>
</protein>
<dbReference type="InterPro" id="IPR047610">
    <property type="entry name" value="ImuA_translesion"/>
</dbReference>
<dbReference type="NCBIfam" id="NF033429">
    <property type="entry name" value="ImuA_translesion"/>
    <property type="match status" value="1"/>
</dbReference>
<feature type="domain" description="RecA-like N-terminal" evidence="1">
    <location>
        <begin position="8"/>
        <end position="127"/>
    </location>
</feature>
<gene>
    <name evidence="2" type="primary">imuA</name>
    <name evidence="2" type="ORF">J1N51_08740</name>
</gene>
<dbReference type="InterPro" id="IPR027417">
    <property type="entry name" value="P-loop_NTPase"/>
</dbReference>
<sequence length="229" mass="25406">MLELSEYQNKGLVWYGCNSREQIKRIPSGFNEVDQALQGGFPEQGIIELKTAFGVGELRLMTPFLSAKQNAGQLVFVAPPIQLNAEYLMANHINVDKVLLLTPTSEEQSLWATEQCLSSGCCSAVVLWQDSLSIKQIRRLMLACEQGGASLILFRYQKAQPLFSLPSTVSLSITSHAKGIQLKVDKQKGGRATDYFTVDMSEWWPELISRDKPVMANDNVVAFPRAAGH</sequence>
<proteinExistence type="predicted"/>
<dbReference type="SUPFAM" id="SSF52540">
    <property type="entry name" value="P-loop containing nucleoside triphosphate hydrolases"/>
    <property type="match status" value="1"/>
</dbReference>
<dbReference type="Gene3D" id="3.40.50.300">
    <property type="entry name" value="P-loop containing nucleotide triphosphate hydrolases"/>
    <property type="match status" value="1"/>
</dbReference>
<dbReference type="KEGG" id="psym:J1N51_08740"/>
<accession>A0A975D9J7</accession>
<dbReference type="PIRSF" id="PIRSF037290">
    <property type="entry name" value="UCP037290"/>
    <property type="match status" value="1"/>
</dbReference>
<evidence type="ECO:0000313" key="2">
    <source>
        <dbReference type="EMBL" id="QTH62853.1"/>
    </source>
</evidence>
<organism evidence="2 3">
    <name type="scientific">Psychrosphaera ytuae</name>
    <dbReference type="NCBI Taxonomy" id="2820710"/>
    <lineage>
        <taxon>Bacteria</taxon>
        <taxon>Pseudomonadati</taxon>
        <taxon>Pseudomonadota</taxon>
        <taxon>Gammaproteobacteria</taxon>
        <taxon>Alteromonadales</taxon>
        <taxon>Pseudoalteromonadaceae</taxon>
        <taxon>Psychrosphaera</taxon>
    </lineage>
</organism>
<dbReference type="AlphaFoldDB" id="A0A975D9J7"/>
<dbReference type="RefSeq" id="WP_208830449.1">
    <property type="nucleotide sequence ID" value="NZ_CP072110.1"/>
</dbReference>
<dbReference type="Pfam" id="PF00154">
    <property type="entry name" value="RecA_N"/>
    <property type="match status" value="1"/>
</dbReference>
<dbReference type="EMBL" id="CP072110">
    <property type="protein sequence ID" value="QTH62853.1"/>
    <property type="molecule type" value="Genomic_DNA"/>
</dbReference>
<reference evidence="2" key="1">
    <citation type="submission" date="2021-03" db="EMBL/GenBank/DDBJ databases">
        <title>Description of Psychrosphaera ytuae sp. nov. isolated from deep sea sediment of South China Sea.</title>
        <authorList>
            <person name="Zhang J."/>
            <person name="Xu X.-D."/>
        </authorList>
    </citation>
    <scope>NUCLEOTIDE SEQUENCE</scope>
    <source>
        <strain evidence="2">MTZ26</strain>
    </source>
</reference>
<evidence type="ECO:0000259" key="1">
    <source>
        <dbReference type="Pfam" id="PF00154"/>
    </source>
</evidence>
<name>A0A975D9J7_9GAMM</name>
<keyword evidence="3" id="KW-1185">Reference proteome</keyword>
<dbReference type="InterPro" id="IPR049428">
    <property type="entry name" value="RecA-like_N"/>
</dbReference>
<dbReference type="Proteomes" id="UP000682739">
    <property type="component" value="Chromosome"/>
</dbReference>